<dbReference type="SUPFAM" id="SSF47413">
    <property type="entry name" value="lambda repressor-like DNA-binding domains"/>
    <property type="match status" value="1"/>
</dbReference>
<gene>
    <name evidence="2" type="ORF">AWY79_00175</name>
    <name evidence="3" type="ORF">EDC59_11393</name>
</gene>
<reference evidence="2 4" key="1">
    <citation type="journal article" date="2016" name="Front. Microbiol.">
        <title>Genome Sequence of the Piezophilic, Mesophilic Sulfate-Reducing Bacterium Desulfovibrio indicus J2T.</title>
        <authorList>
            <person name="Cao J."/>
            <person name="Maignien L."/>
            <person name="Shao Z."/>
            <person name="Alain K."/>
            <person name="Jebbar M."/>
        </authorList>
    </citation>
    <scope>NUCLEOTIDE SEQUENCE [LARGE SCALE GENOMIC DNA]</scope>
    <source>
        <strain evidence="2 4">J2</strain>
    </source>
</reference>
<dbReference type="Gene3D" id="1.10.260.40">
    <property type="entry name" value="lambda repressor-like DNA-binding domains"/>
    <property type="match status" value="1"/>
</dbReference>
<dbReference type="GO" id="GO:0003677">
    <property type="term" value="F:DNA binding"/>
    <property type="evidence" value="ECO:0007669"/>
    <property type="project" value="UniProtKB-KW"/>
</dbReference>
<reference evidence="3 5" key="2">
    <citation type="submission" date="2019-03" db="EMBL/GenBank/DDBJ databases">
        <title>Genomic Encyclopedia of Type Strains, Phase IV (KMG-IV): sequencing the most valuable type-strain genomes for metagenomic binning, comparative biology and taxonomic classification.</title>
        <authorList>
            <person name="Goeker M."/>
        </authorList>
    </citation>
    <scope>NUCLEOTIDE SEQUENCE [LARGE SCALE GENOMIC DNA]</scope>
    <source>
        <strain evidence="3 5">DSM 101483</strain>
    </source>
</reference>
<dbReference type="CDD" id="cd00093">
    <property type="entry name" value="HTH_XRE"/>
    <property type="match status" value="1"/>
</dbReference>
<evidence type="ECO:0000313" key="4">
    <source>
        <dbReference type="Proteomes" id="UP000055611"/>
    </source>
</evidence>
<dbReference type="Proteomes" id="UP000055611">
    <property type="component" value="Chromosome"/>
</dbReference>
<keyword evidence="3" id="KW-0238">DNA-binding</keyword>
<dbReference type="InterPro" id="IPR010982">
    <property type="entry name" value="Lambda_DNA-bd_dom_sf"/>
</dbReference>
<evidence type="ECO:0000313" key="3">
    <source>
        <dbReference type="EMBL" id="TDT86417.1"/>
    </source>
</evidence>
<dbReference type="EMBL" id="CP014206">
    <property type="protein sequence ID" value="AMK09634.1"/>
    <property type="molecule type" value="Genomic_DNA"/>
</dbReference>
<dbReference type="PROSITE" id="PS50943">
    <property type="entry name" value="HTH_CROC1"/>
    <property type="match status" value="1"/>
</dbReference>
<name>A0A140D8W7_9BACT</name>
<dbReference type="InterPro" id="IPR001387">
    <property type="entry name" value="Cro/C1-type_HTH"/>
</dbReference>
<organism evidence="3 5">
    <name type="scientific">Pseudodesulfovibrio indicus</name>
    <dbReference type="NCBI Taxonomy" id="1716143"/>
    <lineage>
        <taxon>Bacteria</taxon>
        <taxon>Pseudomonadati</taxon>
        <taxon>Thermodesulfobacteriota</taxon>
        <taxon>Desulfovibrionia</taxon>
        <taxon>Desulfovibrionales</taxon>
        <taxon>Desulfovibrionaceae</taxon>
    </lineage>
</organism>
<dbReference type="Proteomes" id="UP000295506">
    <property type="component" value="Unassembled WGS sequence"/>
</dbReference>
<evidence type="ECO:0000313" key="5">
    <source>
        <dbReference type="Proteomes" id="UP000295506"/>
    </source>
</evidence>
<sequence length="113" mass="12606">MPEDTLGQRIAIIRGQMTQGDFAKRVGIGRNTLIRYERGDNEPSASFLQKLIKDFGVDPQWLLLGGEPPMELSPRESALIANYRASPEKGRRSVETMASVLAESQTEKMKKAE</sequence>
<accession>A0A140D8W7</accession>
<keyword evidence="4" id="KW-1185">Reference proteome</keyword>
<dbReference type="AlphaFoldDB" id="A0A140D8W7"/>
<evidence type="ECO:0000259" key="1">
    <source>
        <dbReference type="PROSITE" id="PS50943"/>
    </source>
</evidence>
<dbReference type="KEGG" id="dej:AWY79_00175"/>
<proteinExistence type="predicted"/>
<protein>
    <submittedName>
        <fullName evidence="3">DNA-binding XRE family transcriptional regulator</fullName>
    </submittedName>
</protein>
<evidence type="ECO:0000313" key="2">
    <source>
        <dbReference type="EMBL" id="AMK09634.1"/>
    </source>
</evidence>
<dbReference type="SMART" id="SM00530">
    <property type="entry name" value="HTH_XRE"/>
    <property type="match status" value="1"/>
</dbReference>
<dbReference type="OrthoDB" id="5460127at2"/>
<dbReference type="Pfam" id="PF01381">
    <property type="entry name" value="HTH_3"/>
    <property type="match status" value="1"/>
</dbReference>
<feature type="domain" description="HTH cro/C1-type" evidence="1">
    <location>
        <begin position="17"/>
        <end position="62"/>
    </location>
</feature>
<dbReference type="EMBL" id="SOBK01000013">
    <property type="protein sequence ID" value="TDT86417.1"/>
    <property type="molecule type" value="Genomic_DNA"/>
</dbReference>
<dbReference type="RefSeq" id="WP_066798938.1">
    <property type="nucleotide sequence ID" value="NZ_CP014206.1"/>
</dbReference>